<protein>
    <recommendedName>
        <fullName evidence="4">EF-hand domain-containing protein</fullName>
    </recommendedName>
</protein>
<feature type="signal peptide" evidence="2">
    <location>
        <begin position="1"/>
        <end position="21"/>
    </location>
</feature>
<evidence type="ECO:0000313" key="3">
    <source>
        <dbReference type="EMBL" id="CAE0237370.1"/>
    </source>
</evidence>
<evidence type="ECO:0000256" key="1">
    <source>
        <dbReference type="SAM" id="MobiDB-lite"/>
    </source>
</evidence>
<reference evidence="3" key="1">
    <citation type="submission" date="2021-01" db="EMBL/GenBank/DDBJ databases">
        <authorList>
            <person name="Corre E."/>
            <person name="Pelletier E."/>
            <person name="Niang G."/>
            <person name="Scheremetjew M."/>
            <person name="Finn R."/>
            <person name="Kale V."/>
            <person name="Holt S."/>
            <person name="Cochrane G."/>
            <person name="Meng A."/>
            <person name="Brown T."/>
            <person name="Cohen L."/>
        </authorList>
    </citation>
    <scope>NUCLEOTIDE SEQUENCE</scope>
    <source>
        <strain evidence="3">Ras09</strain>
    </source>
</reference>
<sequence length="192" mass="21517">MKYTLAIAALLGLASFEQTQAITLYNTEGQAIYMENSDDSDSSSDDSDETKVQIKDDDEEEDHSGEFFRPGQHEMLGGGGYDRVIPANFAADDDDIFMRSMIEQYALEQKTKEGLPSGKFWMDEASSRAAAAEVLETHKGMKGGALSQYLDTYFAKAWGHFDVNRTGKIEVIKMPQFMRFLASDQYLSLLPY</sequence>
<evidence type="ECO:0000256" key="2">
    <source>
        <dbReference type="SAM" id="SignalP"/>
    </source>
</evidence>
<feature type="compositionally biased region" description="Acidic residues" evidence="1">
    <location>
        <begin position="36"/>
        <end position="48"/>
    </location>
</feature>
<proteinExistence type="predicted"/>
<dbReference type="EMBL" id="HBIA01018475">
    <property type="protein sequence ID" value="CAE0237370.1"/>
    <property type="molecule type" value="Transcribed_RNA"/>
</dbReference>
<accession>A0A7S3FY40</accession>
<keyword evidence="2" id="KW-0732">Signal</keyword>
<name>A0A7S3FY40_9SPIT</name>
<gene>
    <name evidence="3" type="ORF">SRAS04492_LOCUS9179</name>
</gene>
<organism evidence="3">
    <name type="scientific">Strombidium rassoulzadegani</name>
    <dbReference type="NCBI Taxonomy" id="1082188"/>
    <lineage>
        <taxon>Eukaryota</taxon>
        <taxon>Sar</taxon>
        <taxon>Alveolata</taxon>
        <taxon>Ciliophora</taxon>
        <taxon>Intramacronucleata</taxon>
        <taxon>Spirotrichea</taxon>
        <taxon>Oligotrichia</taxon>
        <taxon>Strombidiidae</taxon>
        <taxon>Strombidium</taxon>
    </lineage>
</organism>
<evidence type="ECO:0008006" key="4">
    <source>
        <dbReference type="Google" id="ProtNLM"/>
    </source>
</evidence>
<feature type="region of interest" description="Disordered" evidence="1">
    <location>
        <begin position="35"/>
        <end position="72"/>
    </location>
</feature>
<dbReference type="AlphaFoldDB" id="A0A7S3FY40"/>
<feature type="chain" id="PRO_5031404611" description="EF-hand domain-containing protein" evidence="2">
    <location>
        <begin position="22"/>
        <end position="192"/>
    </location>
</feature>